<proteinExistence type="predicted"/>
<keyword evidence="2" id="KW-1185">Reference proteome</keyword>
<reference evidence="1" key="1">
    <citation type="submission" date="2022-07" db="EMBL/GenBank/DDBJ databases">
        <title>Genome Sequence of Phlebia brevispora.</title>
        <authorList>
            <person name="Buettner E."/>
        </authorList>
    </citation>
    <scope>NUCLEOTIDE SEQUENCE</scope>
    <source>
        <strain evidence="1">MPL23</strain>
    </source>
</reference>
<evidence type="ECO:0000313" key="2">
    <source>
        <dbReference type="Proteomes" id="UP001148662"/>
    </source>
</evidence>
<gene>
    <name evidence="1" type="ORF">NM688_g3327</name>
</gene>
<comment type="caution">
    <text evidence="1">The sequence shown here is derived from an EMBL/GenBank/DDBJ whole genome shotgun (WGS) entry which is preliminary data.</text>
</comment>
<dbReference type="Proteomes" id="UP001148662">
    <property type="component" value="Unassembled WGS sequence"/>
</dbReference>
<dbReference type="EMBL" id="JANHOG010000474">
    <property type="protein sequence ID" value="KAJ3554004.1"/>
    <property type="molecule type" value="Genomic_DNA"/>
</dbReference>
<organism evidence="1 2">
    <name type="scientific">Phlebia brevispora</name>
    <dbReference type="NCBI Taxonomy" id="194682"/>
    <lineage>
        <taxon>Eukaryota</taxon>
        <taxon>Fungi</taxon>
        <taxon>Dikarya</taxon>
        <taxon>Basidiomycota</taxon>
        <taxon>Agaricomycotina</taxon>
        <taxon>Agaricomycetes</taxon>
        <taxon>Polyporales</taxon>
        <taxon>Meruliaceae</taxon>
        <taxon>Phlebia</taxon>
    </lineage>
</organism>
<protein>
    <submittedName>
        <fullName evidence="1">Uncharacterized protein</fullName>
    </submittedName>
</protein>
<sequence>MIVLHPNSVCDVCFDPYGESNVPHSIRCGHVFCLRCRDPPRCLAQLSRQCCPLCRQTFGPEDVRRLLVDKTSQPGSPIRIDSSTAVSELSELPSPATSLRNRITRIVLDGGKASDVRDLIDEVRNWLSEQPPNEHPDLRAAYLLLFKYTDLQYKVKEEKAVIAELRQECEDLKEELRLEKEVADTKYQELSKKRMDEMETAMTVERNLRDRLDQTEREWKAKYHSCMEDCRRLKEELKRCKVNPLPTPRTVDAPFLFSPERDLPVPVPMDDDEVLVARPKTAERTKEDRFQLSPIPATATLPVSDLPNRQNFRPLTAEESDVEDFKSKRTSPYLLRSIDPIPIRPGLQRMSSSSSVTSRSGYRDDGGVPRSLPRSSVDVHMASCSSSPNAAFQYSPRERDEPMSGSIGAALDSSRGLTRRATVSSYAREHEEQQERARKLSDVLDRYDAAAAGPQTPPRATEKREHPVSPGSALSYSRPGQETGSRASTAALQAERARAMSLKDSSTHTSPSPVSPSATKDRDIASYQKLKEFDSGMHLLTCARNIGGRPGVYGSDLSLGLLFNLTRLLMILRFPAFIHGCRTSGMQGTIITAPIRVFGMLARIIIHSSIVRDNIQCKILPVDVEPGVRRYVQLMDACHGHEYNTLNVESPRCLETMYKDNGRNHAKIVVRRYFGKR</sequence>
<evidence type="ECO:0000313" key="1">
    <source>
        <dbReference type="EMBL" id="KAJ3554004.1"/>
    </source>
</evidence>
<name>A0ACC1T6G7_9APHY</name>
<accession>A0ACC1T6G7</accession>